<keyword evidence="3" id="KW-1185">Reference proteome</keyword>
<name>A0A5N5EGQ0_9ACTN</name>
<dbReference type="EMBL" id="VYUA01000025">
    <property type="protein sequence ID" value="KAB2589915.1"/>
    <property type="molecule type" value="Genomic_DNA"/>
</dbReference>
<organism evidence="2 3">
    <name type="scientific">Streptomyces arboris</name>
    <dbReference type="NCBI Taxonomy" id="2600619"/>
    <lineage>
        <taxon>Bacteria</taxon>
        <taxon>Bacillati</taxon>
        <taxon>Actinomycetota</taxon>
        <taxon>Actinomycetes</taxon>
        <taxon>Kitasatosporales</taxon>
        <taxon>Streptomycetaceae</taxon>
        <taxon>Streptomyces</taxon>
    </lineage>
</organism>
<feature type="region of interest" description="Disordered" evidence="1">
    <location>
        <begin position="58"/>
        <end position="93"/>
    </location>
</feature>
<evidence type="ECO:0000256" key="1">
    <source>
        <dbReference type="SAM" id="MobiDB-lite"/>
    </source>
</evidence>
<evidence type="ECO:0000313" key="3">
    <source>
        <dbReference type="Proteomes" id="UP000326907"/>
    </source>
</evidence>
<protein>
    <recommendedName>
        <fullName evidence="4">Schlafen AlbA-2 domain-containing protein</fullName>
    </recommendedName>
</protein>
<accession>A0A5N5EGQ0</accession>
<reference evidence="2 3" key="1">
    <citation type="submission" date="2019-09" db="EMBL/GenBank/DDBJ databases">
        <authorList>
            <person name="Liu P."/>
        </authorList>
    </citation>
    <scope>NUCLEOTIDE SEQUENCE [LARGE SCALE GENOMIC DNA]</scope>
    <source>
        <strain evidence="2 3">TRM68085</strain>
    </source>
</reference>
<proteinExistence type="predicted"/>
<gene>
    <name evidence="2" type="ORF">F5983_24725</name>
</gene>
<evidence type="ECO:0008006" key="4">
    <source>
        <dbReference type="Google" id="ProtNLM"/>
    </source>
</evidence>
<evidence type="ECO:0000313" key="2">
    <source>
        <dbReference type="EMBL" id="KAB2589915.1"/>
    </source>
</evidence>
<dbReference type="Proteomes" id="UP000326907">
    <property type="component" value="Unassembled WGS sequence"/>
</dbReference>
<sequence>MRTLALIPSTAVRISPKRIRHEDFYQGTDAGKKELAKGVCAMADIVGGSVVIGVDDGEQDHAHALAPDEPTQGRGEGGSARFPRSGSCPSCPT</sequence>
<comment type="caution">
    <text evidence="2">The sequence shown here is derived from an EMBL/GenBank/DDBJ whole genome shotgun (WGS) entry which is preliminary data.</text>
</comment>
<dbReference type="AlphaFoldDB" id="A0A5N5EGQ0"/>